<dbReference type="GO" id="GO:0006351">
    <property type="term" value="P:DNA-templated transcription"/>
    <property type="evidence" value="ECO:0007669"/>
    <property type="project" value="InterPro"/>
</dbReference>
<keyword evidence="2" id="KW-0489">Methyltransferase</keyword>
<evidence type="ECO:0000313" key="11">
    <source>
        <dbReference type="Proteomes" id="UP000050424"/>
    </source>
</evidence>
<dbReference type="InterPro" id="IPR007219">
    <property type="entry name" value="XnlR_reg_dom"/>
</dbReference>
<dbReference type="OrthoDB" id="10001928at2759"/>
<proteinExistence type="predicted"/>
<keyword evidence="4" id="KW-0949">S-adenosyl-L-methionine</keyword>
<dbReference type="STRING" id="78410.A0A0P7B4F2"/>
<evidence type="ECO:0000256" key="2">
    <source>
        <dbReference type="ARBA" id="ARBA00022603"/>
    </source>
</evidence>
<evidence type="ECO:0000256" key="3">
    <source>
        <dbReference type="ARBA" id="ARBA00022679"/>
    </source>
</evidence>
<keyword evidence="5" id="KW-0479">Metal-binding</keyword>
<evidence type="ECO:0000256" key="4">
    <source>
        <dbReference type="ARBA" id="ARBA00022691"/>
    </source>
</evidence>
<evidence type="ECO:0000256" key="7">
    <source>
        <dbReference type="ARBA" id="ARBA00023242"/>
    </source>
</evidence>
<dbReference type="GO" id="GO:0008270">
    <property type="term" value="F:zinc ion binding"/>
    <property type="evidence" value="ECO:0007669"/>
    <property type="project" value="InterPro"/>
</dbReference>
<dbReference type="InterPro" id="IPR029063">
    <property type="entry name" value="SAM-dependent_MTases_sf"/>
</dbReference>
<dbReference type="Gene3D" id="3.40.50.150">
    <property type="entry name" value="Vaccinia Virus protein VP39"/>
    <property type="match status" value="1"/>
</dbReference>
<dbReference type="GO" id="GO:0005634">
    <property type="term" value="C:nucleus"/>
    <property type="evidence" value="ECO:0007669"/>
    <property type="project" value="UniProtKB-SubCell"/>
</dbReference>
<keyword evidence="3" id="KW-0808">Transferase</keyword>
<dbReference type="CDD" id="cd02440">
    <property type="entry name" value="AdoMet_MTases"/>
    <property type="match status" value="1"/>
</dbReference>
<evidence type="ECO:0000256" key="6">
    <source>
        <dbReference type="ARBA" id="ARBA00023125"/>
    </source>
</evidence>
<reference evidence="10 11" key="1">
    <citation type="submission" date="2015-09" db="EMBL/GenBank/DDBJ databases">
        <title>Draft genome of a European isolate of the apple canker pathogen Neonectria ditissima.</title>
        <authorList>
            <person name="Gomez-Cortecero A."/>
            <person name="Harrison R.J."/>
            <person name="Armitage A.D."/>
        </authorList>
    </citation>
    <scope>NUCLEOTIDE SEQUENCE [LARGE SCALE GENOMIC DNA]</scope>
    <source>
        <strain evidence="10 11">R09/05</strain>
    </source>
</reference>
<dbReference type="Pfam" id="PF04082">
    <property type="entry name" value="Fungal_trans"/>
    <property type="match status" value="1"/>
</dbReference>
<dbReference type="GO" id="GO:0003677">
    <property type="term" value="F:DNA binding"/>
    <property type="evidence" value="ECO:0007669"/>
    <property type="project" value="UniProtKB-KW"/>
</dbReference>
<evidence type="ECO:0000256" key="8">
    <source>
        <dbReference type="SAM" id="MobiDB-lite"/>
    </source>
</evidence>
<organism evidence="10 11">
    <name type="scientific">Neonectria ditissima</name>
    <dbReference type="NCBI Taxonomy" id="78410"/>
    <lineage>
        <taxon>Eukaryota</taxon>
        <taxon>Fungi</taxon>
        <taxon>Dikarya</taxon>
        <taxon>Ascomycota</taxon>
        <taxon>Pezizomycotina</taxon>
        <taxon>Sordariomycetes</taxon>
        <taxon>Hypocreomycetidae</taxon>
        <taxon>Hypocreales</taxon>
        <taxon>Nectriaceae</taxon>
        <taxon>Neonectria</taxon>
    </lineage>
</organism>
<gene>
    <name evidence="10" type="ORF">AK830_g2048</name>
</gene>
<evidence type="ECO:0000256" key="1">
    <source>
        <dbReference type="ARBA" id="ARBA00004123"/>
    </source>
</evidence>
<feature type="region of interest" description="Disordered" evidence="8">
    <location>
        <begin position="383"/>
        <end position="402"/>
    </location>
</feature>
<sequence length="1026" mass="113432">MPEEEPNPPASTAAEPETSALPTSSILPAQHWVQIAQVRQLKLAKIGEHDNADTDSTIDADNASSTASITSSILEYRTIHGRTYHSEQGNAQYWGSNDEAQIELMDVTHHILTLGIGGKLHLAPLEKDKVQQVIDIGTGTGIWAIDFADEYPGAEVIGTDISPIQPSWVPPNVQFEIEDCTREWTFSSGFADYIHMRWLFGSIKDWNALCSEAFRVCKPGGWFESLEASTVVSSDDDTVDGNSAMGQWGKFFIEGSKKMGTSATVVEDGTQRKALEQAGFVNIQEFDFKNPIGSWPKDPILKVMGSYTKYGLDTDSEGFVLFMAHILGWSRPEILVYLAHLRREMRSGEHHGYFRQKVVWGQKPEAGSGYYEHEDTAKRRLGPTATTIPPHSVKVPIQSPTNGVTQLPEGLATSEPRVAEQQTPGSTNLVASSLAQTGSTFLMDIPTTDNPSMTMEKLKEESVIGHMGRLVSDDRQVAMFGGSSTGVHFISQAEQQMQLLEMHTDTFPSCAYSLHLHGIWETSSSSLNSDLVQAMLAKFPSNAGHVLEAAIDRWTPLYPIVHKPSTMDEFRNLLTSSGPGGSSMAMLYQSLGLLALGTLGQPGECTRHHHHFICLSETYYVMAAALLDRILEQPCLQSLQGLQIIQLYLQVSSRYTIASHIGGIATRLAQNLGLHRHSQRFKFDPLETELRRRTDNTVHSFSSAYHGMPRLIRDQDVDTDLPTRIDDDLITRTHAEFPLPGVASQVDTAISLFKLAQIVGSTLENLYTTTRRRGGVAKIKHLQAELDMWERTLPNGAKVVAEPDENLGADVSELQDTFEVAGVSRGSTLEATFLIVALCVATLHIHRPALAFTTPHPQFLPSLEACGKSSAKLIRCLSAGLTQSTTQDSKLASLHQLSSPPSPPRSLLVSLLYPNGIHMLWQAGLTLFFARWKGYPVVAENDETLIRSCILTLRWIHRRTDDVGAHIKQCADVLESLRVKTFLESRAPPEMGQSQWNVWDWPMASALELSNMLDVTPLDFYLEQEQ</sequence>
<name>A0A0P7B4F2_9HYPO</name>
<dbReference type="InterPro" id="IPR050987">
    <property type="entry name" value="AtrR-like"/>
</dbReference>
<accession>A0A0P7B4F2</accession>
<comment type="caution">
    <text evidence="10">The sequence shown here is derived from an EMBL/GenBank/DDBJ whole genome shotgun (WGS) entry which is preliminary data.</text>
</comment>
<evidence type="ECO:0000256" key="5">
    <source>
        <dbReference type="ARBA" id="ARBA00022723"/>
    </source>
</evidence>
<feature type="domain" description="Xylanolytic transcriptional activator regulatory" evidence="9">
    <location>
        <begin position="658"/>
        <end position="728"/>
    </location>
</feature>
<dbReference type="CDD" id="cd12148">
    <property type="entry name" value="fungal_TF_MHR"/>
    <property type="match status" value="1"/>
</dbReference>
<comment type="subcellular location">
    <subcellularLocation>
        <location evidence="1">Nucleus</location>
    </subcellularLocation>
</comment>
<dbReference type="InterPro" id="IPR023576">
    <property type="entry name" value="UbiE/COQ5_MeTrFase_CS"/>
</dbReference>
<dbReference type="GO" id="GO:0003700">
    <property type="term" value="F:DNA-binding transcription factor activity"/>
    <property type="evidence" value="ECO:0007669"/>
    <property type="project" value="InterPro"/>
</dbReference>
<keyword evidence="11" id="KW-1185">Reference proteome</keyword>
<keyword evidence="6" id="KW-0238">DNA-binding</keyword>
<evidence type="ECO:0000313" key="10">
    <source>
        <dbReference type="EMBL" id="KPM44507.1"/>
    </source>
</evidence>
<dbReference type="PROSITE" id="PS01184">
    <property type="entry name" value="UBIE_2"/>
    <property type="match status" value="1"/>
</dbReference>
<dbReference type="SUPFAM" id="SSF53335">
    <property type="entry name" value="S-adenosyl-L-methionine-dependent methyltransferases"/>
    <property type="match status" value="1"/>
</dbReference>
<dbReference type="Proteomes" id="UP000050424">
    <property type="component" value="Unassembled WGS sequence"/>
</dbReference>
<evidence type="ECO:0000259" key="9">
    <source>
        <dbReference type="SMART" id="SM00906"/>
    </source>
</evidence>
<dbReference type="SMART" id="SM00906">
    <property type="entry name" value="Fungal_trans"/>
    <property type="match status" value="1"/>
</dbReference>
<dbReference type="Pfam" id="PF13489">
    <property type="entry name" value="Methyltransf_23"/>
    <property type="match status" value="1"/>
</dbReference>
<dbReference type="EMBL" id="LKCW01000018">
    <property type="protein sequence ID" value="KPM44507.1"/>
    <property type="molecule type" value="Genomic_DNA"/>
</dbReference>
<keyword evidence="7" id="KW-0539">Nucleus</keyword>
<dbReference type="PANTHER" id="PTHR46910">
    <property type="entry name" value="TRANSCRIPTION FACTOR PDR1"/>
    <property type="match status" value="1"/>
</dbReference>
<dbReference type="PANTHER" id="PTHR46910:SF3">
    <property type="entry name" value="HALOTOLERANCE PROTEIN 9-RELATED"/>
    <property type="match status" value="1"/>
</dbReference>
<dbReference type="AlphaFoldDB" id="A0A0P7B4F2"/>
<feature type="region of interest" description="Disordered" evidence="8">
    <location>
        <begin position="1"/>
        <end position="25"/>
    </location>
</feature>
<dbReference type="GO" id="GO:0008168">
    <property type="term" value="F:methyltransferase activity"/>
    <property type="evidence" value="ECO:0007669"/>
    <property type="project" value="UniProtKB-KW"/>
</dbReference>
<dbReference type="GO" id="GO:0032259">
    <property type="term" value="P:methylation"/>
    <property type="evidence" value="ECO:0007669"/>
    <property type="project" value="UniProtKB-KW"/>
</dbReference>
<protein>
    <recommendedName>
        <fullName evidence="9">Xylanolytic transcriptional activator regulatory domain-containing protein</fullName>
    </recommendedName>
</protein>